<gene>
    <name evidence="2" type="ORF">N7458_006121</name>
</gene>
<name>A0AAD6C3P2_9EURO</name>
<dbReference type="Proteomes" id="UP001213681">
    <property type="component" value="Unassembled WGS sequence"/>
</dbReference>
<keyword evidence="3" id="KW-1185">Reference proteome</keyword>
<accession>A0AAD6C3P2</accession>
<proteinExistence type="predicted"/>
<dbReference type="AlphaFoldDB" id="A0AAD6C3P2"/>
<feature type="compositionally biased region" description="Polar residues" evidence="1">
    <location>
        <begin position="1"/>
        <end position="11"/>
    </location>
</feature>
<dbReference type="PANTHER" id="PTHR37538">
    <property type="entry name" value="BTB DOMAIN-CONTAINING PROTEIN"/>
    <property type="match status" value="1"/>
</dbReference>
<evidence type="ECO:0000313" key="3">
    <source>
        <dbReference type="Proteomes" id="UP001213681"/>
    </source>
</evidence>
<comment type="caution">
    <text evidence="2">The sequence shown here is derived from an EMBL/GenBank/DDBJ whole genome shotgun (WGS) entry which is preliminary data.</text>
</comment>
<dbReference type="PANTHER" id="PTHR37538:SF1">
    <property type="entry name" value="BTB DOMAIN-CONTAINING PROTEIN"/>
    <property type="match status" value="1"/>
</dbReference>
<dbReference type="GeneID" id="81599746"/>
<sequence>MGKKNLNQHQTQAKDKHPTPAQVSPKIPYDQPLSSGPYELPIVTVSIGSQKYGLPSYFLRQHPHFDDQLFGTTTIDLTDIHEDAGHTLVHFLYSGSYETINSPLEEGEPGITREYRRAVLAYQASRAYKLPALEALAKRYMELFSEAMATPEILQITREVFSKLPEDETWFSNHIRSSLEQWLAPRESTSNFDSLYKVLGQDHSFDNVVTKMMLEILSSRLCFRETIEDQNNRHRQNSSAKELLVTVERNKESQTEDLPAGHQPVPNEVPVEAYPEDAVTPAEEYPEPEEVPVEGYPEDAAAPAEEYPEPEEIPIEADPEDAVAEEIPALEKHATKLHLTPHLLENLYLYEDWEILSPKRGGRGPELLGQGVFPFQTKTA</sequence>
<feature type="region of interest" description="Disordered" evidence="1">
    <location>
        <begin position="1"/>
        <end position="26"/>
    </location>
</feature>
<dbReference type="RefSeq" id="XP_056765207.1">
    <property type="nucleotide sequence ID" value="XM_056909503.1"/>
</dbReference>
<evidence type="ECO:0008006" key="4">
    <source>
        <dbReference type="Google" id="ProtNLM"/>
    </source>
</evidence>
<reference evidence="2" key="2">
    <citation type="journal article" date="2023" name="IMA Fungus">
        <title>Comparative genomic study of the Penicillium genus elucidates a diverse pangenome and 15 lateral gene transfer events.</title>
        <authorList>
            <person name="Petersen C."/>
            <person name="Sorensen T."/>
            <person name="Nielsen M.R."/>
            <person name="Sondergaard T.E."/>
            <person name="Sorensen J.L."/>
            <person name="Fitzpatrick D.A."/>
            <person name="Frisvad J.C."/>
            <person name="Nielsen K.L."/>
        </authorList>
    </citation>
    <scope>NUCLEOTIDE SEQUENCE</scope>
    <source>
        <strain evidence="2">IBT 16125</strain>
    </source>
</reference>
<organism evidence="2 3">
    <name type="scientific">Penicillium daleae</name>
    <dbReference type="NCBI Taxonomy" id="63821"/>
    <lineage>
        <taxon>Eukaryota</taxon>
        <taxon>Fungi</taxon>
        <taxon>Dikarya</taxon>
        <taxon>Ascomycota</taxon>
        <taxon>Pezizomycotina</taxon>
        <taxon>Eurotiomycetes</taxon>
        <taxon>Eurotiomycetidae</taxon>
        <taxon>Eurotiales</taxon>
        <taxon>Aspergillaceae</taxon>
        <taxon>Penicillium</taxon>
    </lineage>
</organism>
<evidence type="ECO:0000256" key="1">
    <source>
        <dbReference type="SAM" id="MobiDB-lite"/>
    </source>
</evidence>
<dbReference type="EMBL" id="JAPVEA010000006">
    <property type="protein sequence ID" value="KAJ5449672.1"/>
    <property type="molecule type" value="Genomic_DNA"/>
</dbReference>
<reference evidence="2" key="1">
    <citation type="submission" date="2022-12" db="EMBL/GenBank/DDBJ databases">
        <authorList>
            <person name="Petersen C."/>
        </authorList>
    </citation>
    <scope>NUCLEOTIDE SEQUENCE</scope>
    <source>
        <strain evidence="2">IBT 16125</strain>
    </source>
</reference>
<evidence type="ECO:0000313" key="2">
    <source>
        <dbReference type="EMBL" id="KAJ5449672.1"/>
    </source>
</evidence>
<feature type="region of interest" description="Disordered" evidence="1">
    <location>
        <begin position="247"/>
        <end position="269"/>
    </location>
</feature>
<protein>
    <recommendedName>
        <fullName evidence="4">BTB domain-containing protein</fullName>
    </recommendedName>
</protein>